<sequence length="150" mass="15681">MRLSDGGARGKLRAARRGGRGRGGPAPRAERWGSSGGVRQEPTPAILVMARTDDRTRRKTSASPTPHSTVSLRIPPVCGLSAIVRDRTPASPRATGRRRSELLTWGGGRRRGWSARSSGALPAPAAPASAAVASPSGAQPHAGRHRSTRT</sequence>
<feature type="compositionally biased region" description="Low complexity" evidence="1">
    <location>
        <begin position="114"/>
        <end position="138"/>
    </location>
</feature>
<dbReference type="Proteomes" id="UP000031675">
    <property type="component" value="Unassembled WGS sequence"/>
</dbReference>
<proteinExistence type="predicted"/>
<feature type="region of interest" description="Disordered" evidence="1">
    <location>
        <begin position="106"/>
        <end position="150"/>
    </location>
</feature>
<evidence type="ECO:0000256" key="1">
    <source>
        <dbReference type="SAM" id="MobiDB-lite"/>
    </source>
</evidence>
<protein>
    <submittedName>
        <fullName evidence="2">Uncharacterized protein</fullName>
    </submittedName>
</protein>
<evidence type="ECO:0000313" key="3">
    <source>
        <dbReference type="Proteomes" id="UP000031675"/>
    </source>
</evidence>
<gene>
    <name evidence="2" type="ORF">LP52_24210</name>
</gene>
<feature type="compositionally biased region" description="Polar residues" evidence="1">
    <location>
        <begin position="61"/>
        <end position="71"/>
    </location>
</feature>
<comment type="caution">
    <text evidence="2">The sequence shown here is derived from an EMBL/GenBank/DDBJ whole genome shotgun (WGS) entry which is preliminary data.</text>
</comment>
<name>A0A0C2JC77_9ACTN</name>
<dbReference type="AlphaFoldDB" id="A0A0C2JC77"/>
<organism evidence="2 3">
    <name type="scientific">Streptomonospora alba</name>
    <dbReference type="NCBI Taxonomy" id="183763"/>
    <lineage>
        <taxon>Bacteria</taxon>
        <taxon>Bacillati</taxon>
        <taxon>Actinomycetota</taxon>
        <taxon>Actinomycetes</taxon>
        <taxon>Streptosporangiales</taxon>
        <taxon>Nocardiopsidaceae</taxon>
        <taxon>Streptomonospora</taxon>
    </lineage>
</organism>
<reference evidence="3" key="1">
    <citation type="journal article" date="2015" name="Chem. Biol.">
        <title>Structure, bioactivity, and resistance mechanism of streptomonomicin, an unusual lasso Peptide from an understudied halophilic actinomycete.</title>
        <authorList>
            <person name="Metelev M."/>
            <person name="Tietz J.I."/>
            <person name="Melby J.O."/>
            <person name="Blair P.M."/>
            <person name="Zhu L."/>
            <person name="Livnat I."/>
            <person name="Severinov K."/>
            <person name="Mitchell D.A."/>
        </authorList>
    </citation>
    <scope>NUCLEOTIDE SEQUENCE [LARGE SCALE GENOMIC DNA]</scope>
    <source>
        <strain evidence="3">YIM 90003</strain>
    </source>
</reference>
<dbReference type="EMBL" id="JROO01000057">
    <property type="protein sequence ID" value="KIH96575.1"/>
    <property type="molecule type" value="Genomic_DNA"/>
</dbReference>
<evidence type="ECO:0000313" key="2">
    <source>
        <dbReference type="EMBL" id="KIH96575.1"/>
    </source>
</evidence>
<feature type="compositionally biased region" description="Basic residues" evidence="1">
    <location>
        <begin position="10"/>
        <end position="20"/>
    </location>
</feature>
<accession>A0A0C2JC77</accession>
<feature type="region of interest" description="Disordered" evidence="1">
    <location>
        <begin position="1"/>
        <end position="74"/>
    </location>
</feature>
<keyword evidence="3" id="KW-1185">Reference proteome</keyword>
<dbReference type="STRING" id="183763.LP52_24210"/>